<evidence type="ECO:0000256" key="5">
    <source>
        <dbReference type="ARBA" id="ARBA00023251"/>
    </source>
</evidence>
<evidence type="ECO:0000313" key="8">
    <source>
        <dbReference type="EMBL" id="TWG02136.1"/>
    </source>
</evidence>
<evidence type="ECO:0000313" key="9">
    <source>
        <dbReference type="Proteomes" id="UP000318186"/>
    </source>
</evidence>
<organism evidence="8 9">
    <name type="scientific">Streptomyces brevispora</name>
    <dbReference type="NCBI Taxonomy" id="887462"/>
    <lineage>
        <taxon>Bacteria</taxon>
        <taxon>Bacillati</taxon>
        <taxon>Actinomycetota</taxon>
        <taxon>Actinomycetes</taxon>
        <taxon>Kitasatosporales</taxon>
        <taxon>Streptomycetaceae</taxon>
        <taxon>Streptomyces</taxon>
    </lineage>
</organism>
<dbReference type="EMBL" id="VIWW01000001">
    <property type="protein sequence ID" value="TWG02136.1"/>
    <property type="molecule type" value="Genomic_DNA"/>
</dbReference>
<dbReference type="InterPro" id="IPR047817">
    <property type="entry name" value="ABC2_TM_bact-type"/>
</dbReference>
<evidence type="ECO:0000256" key="3">
    <source>
        <dbReference type="ARBA" id="ARBA00022989"/>
    </source>
</evidence>
<dbReference type="GO" id="GO:0043190">
    <property type="term" value="C:ATP-binding cassette (ABC) transporter complex"/>
    <property type="evidence" value="ECO:0007669"/>
    <property type="project" value="InterPro"/>
</dbReference>
<evidence type="ECO:0000256" key="4">
    <source>
        <dbReference type="ARBA" id="ARBA00023136"/>
    </source>
</evidence>
<feature type="transmembrane region" description="Helical" evidence="6">
    <location>
        <begin position="42"/>
        <end position="63"/>
    </location>
</feature>
<keyword evidence="6" id="KW-0813">Transport</keyword>
<dbReference type="Pfam" id="PF01061">
    <property type="entry name" value="ABC2_membrane"/>
    <property type="match status" value="1"/>
</dbReference>
<comment type="subcellular location">
    <subcellularLocation>
        <location evidence="6">Cell membrane</location>
        <topology evidence="6">Multi-pass membrane protein</topology>
    </subcellularLocation>
    <subcellularLocation>
        <location evidence="1">Membrane</location>
        <topology evidence="1">Multi-pass membrane protein</topology>
    </subcellularLocation>
</comment>
<proteinExistence type="inferred from homology"/>
<dbReference type="PIRSF" id="PIRSF006648">
    <property type="entry name" value="DrrB"/>
    <property type="match status" value="1"/>
</dbReference>
<evidence type="ECO:0000256" key="1">
    <source>
        <dbReference type="ARBA" id="ARBA00004141"/>
    </source>
</evidence>
<dbReference type="OrthoDB" id="3370990at2"/>
<dbReference type="InterPro" id="IPR013525">
    <property type="entry name" value="ABC2_TM"/>
</dbReference>
<feature type="domain" description="ABC transmembrane type-2" evidence="7">
    <location>
        <begin position="42"/>
        <end position="272"/>
    </location>
</feature>
<feature type="transmembrane region" description="Helical" evidence="6">
    <location>
        <begin position="157"/>
        <end position="179"/>
    </location>
</feature>
<dbReference type="GO" id="GO:0046677">
    <property type="term" value="P:response to antibiotic"/>
    <property type="evidence" value="ECO:0007669"/>
    <property type="project" value="UniProtKB-KW"/>
</dbReference>
<dbReference type="RefSeq" id="WP_145762627.1">
    <property type="nucleotide sequence ID" value="NZ_VIWW01000001.1"/>
</dbReference>
<keyword evidence="3 6" id="KW-1133">Transmembrane helix</keyword>
<name>A0A561URZ9_9ACTN</name>
<dbReference type="Proteomes" id="UP000318186">
    <property type="component" value="Unassembled WGS sequence"/>
</dbReference>
<evidence type="ECO:0000256" key="2">
    <source>
        <dbReference type="ARBA" id="ARBA00022692"/>
    </source>
</evidence>
<feature type="transmembrane region" description="Helical" evidence="6">
    <location>
        <begin position="251"/>
        <end position="270"/>
    </location>
</feature>
<gene>
    <name evidence="8" type="ORF">FHX80_11537</name>
</gene>
<dbReference type="PANTHER" id="PTHR43229:SF2">
    <property type="entry name" value="NODULATION PROTEIN J"/>
    <property type="match status" value="1"/>
</dbReference>
<reference evidence="8 9" key="1">
    <citation type="submission" date="2019-06" db="EMBL/GenBank/DDBJ databases">
        <title>Sequencing the genomes of 1000 actinobacteria strains.</title>
        <authorList>
            <person name="Klenk H.-P."/>
        </authorList>
    </citation>
    <scope>NUCLEOTIDE SEQUENCE [LARGE SCALE GENOMIC DNA]</scope>
    <source>
        <strain evidence="8 9">DSM 42059</strain>
    </source>
</reference>
<dbReference type="PROSITE" id="PS51012">
    <property type="entry name" value="ABC_TM2"/>
    <property type="match status" value="1"/>
</dbReference>
<feature type="transmembrane region" description="Helical" evidence="6">
    <location>
        <begin position="75"/>
        <end position="97"/>
    </location>
</feature>
<dbReference type="PANTHER" id="PTHR43229">
    <property type="entry name" value="NODULATION PROTEIN J"/>
    <property type="match status" value="1"/>
</dbReference>
<protein>
    <recommendedName>
        <fullName evidence="6">Transport permease protein</fullName>
    </recommendedName>
</protein>
<keyword evidence="5" id="KW-0046">Antibiotic resistance</keyword>
<dbReference type="GO" id="GO:0140359">
    <property type="term" value="F:ABC-type transporter activity"/>
    <property type="evidence" value="ECO:0007669"/>
    <property type="project" value="InterPro"/>
</dbReference>
<dbReference type="InterPro" id="IPR000412">
    <property type="entry name" value="ABC_2_transport"/>
</dbReference>
<evidence type="ECO:0000259" key="7">
    <source>
        <dbReference type="PROSITE" id="PS51012"/>
    </source>
</evidence>
<feature type="transmembrane region" description="Helical" evidence="6">
    <location>
        <begin position="118"/>
        <end position="145"/>
    </location>
</feature>
<evidence type="ECO:0000256" key="6">
    <source>
        <dbReference type="RuleBase" id="RU361157"/>
    </source>
</evidence>
<feature type="transmembrane region" description="Helical" evidence="6">
    <location>
        <begin position="186"/>
        <end position="205"/>
    </location>
</feature>
<comment type="similarity">
    <text evidence="6">Belongs to the ABC-2 integral membrane protein family.</text>
</comment>
<accession>A0A561URZ9</accession>
<comment type="caution">
    <text evidence="8">The sequence shown here is derived from an EMBL/GenBank/DDBJ whole genome shotgun (WGS) entry which is preliminary data.</text>
</comment>
<dbReference type="AlphaFoldDB" id="A0A561URZ9"/>
<dbReference type="InterPro" id="IPR051784">
    <property type="entry name" value="Nod_factor_ABC_transporter"/>
</dbReference>
<keyword evidence="2 6" id="KW-0812">Transmembrane</keyword>
<keyword evidence="4 6" id="KW-0472">Membrane</keyword>
<keyword evidence="6" id="KW-1003">Cell membrane</keyword>
<sequence>MSGGTRVAERPVTGAGKAASTPVADALAVLGRHLQRAKAAPGVLIMTQTMPITMLLFFGYVFGSALAVPGQEYRAFLVPGLLAATAANGIMTGMFQSAQDCHRGVMDRFRTLPMSRSAVPFGQTAADLLTTTVGMIPLILVGLAAGWRIEGGPAAALGAFGLLLLFRFATAWVGCWLGLLIRNEEAAGQLGAATFILPLLSSAYIPTGNLPDRLRLLTEWNPISAAAAMARDLFGNAAPAADAAWPVAHPVAGTLLWSAVLLAVAVPLSVRRYARGGE</sequence>